<dbReference type="Proteomes" id="UP000199019">
    <property type="component" value="Unassembled WGS sequence"/>
</dbReference>
<evidence type="ECO:0008006" key="4">
    <source>
        <dbReference type="Google" id="ProtNLM"/>
    </source>
</evidence>
<feature type="transmembrane region" description="Helical" evidence="1">
    <location>
        <begin position="109"/>
        <end position="130"/>
    </location>
</feature>
<accession>A0A1H9RFV0</accession>
<reference evidence="3" key="1">
    <citation type="submission" date="2016-10" db="EMBL/GenBank/DDBJ databases">
        <authorList>
            <person name="Varghese N."/>
            <person name="Submissions S."/>
        </authorList>
    </citation>
    <scope>NUCLEOTIDE SEQUENCE [LARGE SCALE GENOMIC DNA]</scope>
    <source>
        <strain evidence="3">CGMCC 1.6963</strain>
    </source>
</reference>
<evidence type="ECO:0000313" key="2">
    <source>
        <dbReference type="EMBL" id="SER71507.1"/>
    </source>
</evidence>
<feature type="transmembrane region" description="Helical" evidence="1">
    <location>
        <begin position="20"/>
        <end position="38"/>
    </location>
</feature>
<gene>
    <name evidence="2" type="ORF">SAMN05216199_0963</name>
</gene>
<dbReference type="RefSeq" id="WP_143056106.1">
    <property type="nucleotide sequence ID" value="NZ_FOHB01000001.1"/>
</dbReference>
<feature type="transmembrane region" description="Helical" evidence="1">
    <location>
        <begin position="44"/>
        <end position="65"/>
    </location>
</feature>
<name>A0A1H9RFV0_9MICO</name>
<keyword evidence="3" id="KW-1185">Reference proteome</keyword>
<dbReference type="AlphaFoldDB" id="A0A1H9RFV0"/>
<dbReference type="EMBL" id="FOHB01000001">
    <property type="protein sequence ID" value="SER71507.1"/>
    <property type="molecule type" value="Genomic_DNA"/>
</dbReference>
<sequence length="158" mass="16787">MTHTPAREGSDPFAAMLRGAFLPTLVVGPIAVLVAWLAGGGKAAWSAGLGFVVAIAFFALGMVVMSRLNSAADPLRFLASAMAVFLGQMIFLLLVIVALKDASWLDGTAFGLTALAVALVWQVFQVVAFVRSRRPVFDAPAAGGRMGRTPHDHRRRPR</sequence>
<dbReference type="OrthoDB" id="4869497at2"/>
<evidence type="ECO:0000313" key="3">
    <source>
        <dbReference type="Proteomes" id="UP000199019"/>
    </source>
</evidence>
<feature type="transmembrane region" description="Helical" evidence="1">
    <location>
        <begin position="77"/>
        <end position="97"/>
    </location>
</feature>
<dbReference type="STRING" id="587636.SAMN05216199_0963"/>
<keyword evidence="1" id="KW-0812">Transmembrane</keyword>
<evidence type="ECO:0000256" key="1">
    <source>
        <dbReference type="SAM" id="Phobius"/>
    </source>
</evidence>
<organism evidence="2 3">
    <name type="scientific">Pedococcus cremeus</name>
    <dbReference type="NCBI Taxonomy" id="587636"/>
    <lineage>
        <taxon>Bacteria</taxon>
        <taxon>Bacillati</taxon>
        <taxon>Actinomycetota</taxon>
        <taxon>Actinomycetes</taxon>
        <taxon>Micrococcales</taxon>
        <taxon>Intrasporangiaceae</taxon>
        <taxon>Pedococcus</taxon>
    </lineage>
</organism>
<keyword evidence="1" id="KW-0472">Membrane</keyword>
<protein>
    <recommendedName>
        <fullName evidence="4">ATP synthase protein I</fullName>
    </recommendedName>
</protein>
<keyword evidence="1" id="KW-1133">Transmembrane helix</keyword>
<proteinExistence type="predicted"/>